<sequence>MNIQPIATISKATNAVFYGVGLFGMTGLLQTFQIPSMIIGPFSPRLLVKINSYLIGTVWRVLQTVFEKRKKGHITFSGDIVPANESALVISNHRSWTDFYMIHSVAIRRNMLPNCKYFVKDSIKWLPFFGWGMWLAGFMFVRRNWLQDQTKINKTFASMKTMKTPAWIINYVEGSRFTPEKSQQCQALCRERGYTTTENVLLPRTRGFTTCVKEFQNSHIEYIYDFTLAYRHHSKNAEFNEAPDMVRVHTSALSPEYEFHVNVKRYAIADLPTDDEGIAQWLRQRYVEKDRFLAQLRDRWTDGLDIPVREEKW</sequence>
<keyword evidence="4" id="KW-0812">Transmembrane</keyword>
<dbReference type="OrthoDB" id="189226at2759"/>
<name>A0A1X2IC74_9FUNG</name>
<dbReference type="AlphaFoldDB" id="A0A1X2IC74"/>
<dbReference type="PANTHER" id="PTHR10983">
    <property type="entry name" value="1-ACYLGLYCEROL-3-PHOSPHATE ACYLTRANSFERASE-RELATED"/>
    <property type="match status" value="1"/>
</dbReference>
<evidence type="ECO:0000256" key="2">
    <source>
        <dbReference type="ARBA" id="ARBA00022679"/>
    </source>
</evidence>
<evidence type="ECO:0000259" key="5">
    <source>
        <dbReference type="SMART" id="SM00563"/>
    </source>
</evidence>
<dbReference type="SMART" id="SM00563">
    <property type="entry name" value="PlsC"/>
    <property type="match status" value="1"/>
</dbReference>
<dbReference type="GO" id="GO:0003841">
    <property type="term" value="F:1-acylglycerol-3-phosphate O-acyltransferase activity"/>
    <property type="evidence" value="ECO:0007669"/>
    <property type="project" value="TreeGrafter"/>
</dbReference>
<evidence type="ECO:0000256" key="1">
    <source>
        <dbReference type="ARBA" id="ARBA00008655"/>
    </source>
</evidence>
<evidence type="ECO:0000256" key="3">
    <source>
        <dbReference type="ARBA" id="ARBA00023315"/>
    </source>
</evidence>
<comment type="similarity">
    <text evidence="1">Belongs to the 1-acyl-sn-glycerol-3-phosphate acyltransferase family.</text>
</comment>
<dbReference type="InterPro" id="IPR002123">
    <property type="entry name" value="Plipid/glycerol_acylTrfase"/>
</dbReference>
<proteinExistence type="inferred from homology"/>
<dbReference type="SUPFAM" id="SSF69593">
    <property type="entry name" value="Glycerol-3-phosphate (1)-acyltransferase"/>
    <property type="match status" value="1"/>
</dbReference>
<evidence type="ECO:0000313" key="6">
    <source>
        <dbReference type="EMBL" id="ORZ13707.1"/>
    </source>
</evidence>
<reference evidence="6 7" key="1">
    <citation type="submission" date="2016-07" db="EMBL/GenBank/DDBJ databases">
        <title>Pervasive Adenine N6-methylation of Active Genes in Fungi.</title>
        <authorList>
            <consortium name="DOE Joint Genome Institute"/>
            <person name="Mondo S.J."/>
            <person name="Dannebaum R.O."/>
            <person name="Kuo R.C."/>
            <person name="Labutti K."/>
            <person name="Haridas S."/>
            <person name="Kuo A."/>
            <person name="Salamov A."/>
            <person name="Ahrendt S.R."/>
            <person name="Lipzen A."/>
            <person name="Sullivan W."/>
            <person name="Andreopoulos W.B."/>
            <person name="Clum A."/>
            <person name="Lindquist E."/>
            <person name="Daum C."/>
            <person name="Ramamoorthy G.K."/>
            <person name="Gryganskyi A."/>
            <person name="Culley D."/>
            <person name="Magnuson J.K."/>
            <person name="James T.Y."/>
            <person name="O'Malley M.A."/>
            <person name="Stajich J.E."/>
            <person name="Spatafora J.W."/>
            <person name="Visel A."/>
            <person name="Grigoriev I.V."/>
        </authorList>
    </citation>
    <scope>NUCLEOTIDE SEQUENCE [LARGE SCALE GENOMIC DNA]</scope>
    <source>
        <strain evidence="6 7">NRRL 1336</strain>
    </source>
</reference>
<dbReference type="Pfam" id="PF01553">
    <property type="entry name" value="Acyltransferase"/>
    <property type="match status" value="1"/>
</dbReference>
<dbReference type="Pfam" id="PF16076">
    <property type="entry name" value="Acyltransf_C"/>
    <property type="match status" value="1"/>
</dbReference>
<evidence type="ECO:0000256" key="4">
    <source>
        <dbReference type="SAM" id="Phobius"/>
    </source>
</evidence>
<keyword evidence="4" id="KW-0472">Membrane</keyword>
<feature type="transmembrane region" description="Helical" evidence="4">
    <location>
        <begin position="15"/>
        <end position="34"/>
    </location>
</feature>
<comment type="caution">
    <text evidence="6">The sequence shown here is derived from an EMBL/GenBank/DDBJ whole genome shotgun (WGS) entry which is preliminary data.</text>
</comment>
<feature type="domain" description="Phospholipid/glycerol acyltransferase" evidence="5">
    <location>
        <begin position="87"/>
        <end position="209"/>
    </location>
</feature>
<dbReference type="STRING" id="90262.A0A1X2IC74"/>
<evidence type="ECO:0000313" key="7">
    <source>
        <dbReference type="Proteomes" id="UP000193560"/>
    </source>
</evidence>
<dbReference type="InterPro" id="IPR032098">
    <property type="entry name" value="Acyltransf_C"/>
</dbReference>
<dbReference type="CDD" id="cd07990">
    <property type="entry name" value="LPLAT_LCLAT1-like"/>
    <property type="match status" value="1"/>
</dbReference>
<keyword evidence="3 6" id="KW-0012">Acyltransferase</keyword>
<organism evidence="6 7">
    <name type="scientific">Absidia repens</name>
    <dbReference type="NCBI Taxonomy" id="90262"/>
    <lineage>
        <taxon>Eukaryota</taxon>
        <taxon>Fungi</taxon>
        <taxon>Fungi incertae sedis</taxon>
        <taxon>Mucoromycota</taxon>
        <taxon>Mucoromycotina</taxon>
        <taxon>Mucoromycetes</taxon>
        <taxon>Mucorales</taxon>
        <taxon>Cunninghamellaceae</taxon>
        <taxon>Absidia</taxon>
    </lineage>
</organism>
<protein>
    <submittedName>
        <fullName evidence="6">Acyltransferase-domain-containing protein</fullName>
    </submittedName>
</protein>
<keyword evidence="2 6" id="KW-0808">Transferase</keyword>
<dbReference type="GO" id="GO:0012505">
    <property type="term" value="C:endomembrane system"/>
    <property type="evidence" value="ECO:0007669"/>
    <property type="project" value="TreeGrafter"/>
</dbReference>
<gene>
    <name evidence="6" type="ORF">BCR42DRAFT_378063</name>
</gene>
<accession>A0A1X2IC74</accession>
<dbReference type="Proteomes" id="UP000193560">
    <property type="component" value="Unassembled WGS sequence"/>
</dbReference>
<dbReference type="PANTHER" id="PTHR10983:SF24">
    <property type="entry name" value="1-ACYLGLYCEROL-3-PHOSPHATE O-ACYLTRANSFERASE 3, ISOFORM E-RELATED"/>
    <property type="match status" value="1"/>
</dbReference>
<keyword evidence="7" id="KW-1185">Reference proteome</keyword>
<keyword evidence="4" id="KW-1133">Transmembrane helix</keyword>
<dbReference type="EMBL" id="MCGE01000016">
    <property type="protein sequence ID" value="ORZ13707.1"/>
    <property type="molecule type" value="Genomic_DNA"/>
</dbReference>